<reference evidence="3" key="1">
    <citation type="submission" date="2020-10" db="EMBL/GenBank/DDBJ databases">
        <authorList>
            <person name="Gilroy R."/>
        </authorList>
    </citation>
    <scope>NUCLEOTIDE SEQUENCE</scope>
    <source>
        <strain evidence="3">11300</strain>
    </source>
</reference>
<evidence type="ECO:0000313" key="4">
    <source>
        <dbReference type="Proteomes" id="UP000824091"/>
    </source>
</evidence>
<keyword evidence="1" id="KW-0812">Transmembrane</keyword>
<keyword evidence="1" id="KW-0472">Membrane</keyword>
<feature type="chain" id="PRO_5039455201" evidence="2">
    <location>
        <begin position="28"/>
        <end position="237"/>
    </location>
</feature>
<dbReference type="AlphaFoldDB" id="A0A9D1I5J6"/>
<name>A0A9D1I5J6_9FIRM</name>
<sequence>MKRIWKVCLVLVIICTLFITSTVNVFASTGISVETPDGDISVIMLNNNSIYMGNGDTHAIMKVNETDSEIKYELIEGAEKKYLVYNKATNEMTSSITGQSISMDDILISDGICNEKEDDVTSSIIVPTAGNKIVKTYTYKVSYAKIASLVGDNYNTYDLAYTIVAIIGVFQGVTITTIAVLIYGALKGELLNKIVAGIKNNSSGGIKITIHLVEISKHQGGRIVKGYAYKIGQITTY</sequence>
<feature type="transmembrane region" description="Helical" evidence="1">
    <location>
        <begin position="159"/>
        <end position="183"/>
    </location>
</feature>
<evidence type="ECO:0000256" key="1">
    <source>
        <dbReference type="SAM" id="Phobius"/>
    </source>
</evidence>
<organism evidence="3 4">
    <name type="scientific">Candidatus Fimisoma avicola</name>
    <dbReference type="NCBI Taxonomy" id="2840826"/>
    <lineage>
        <taxon>Bacteria</taxon>
        <taxon>Bacillati</taxon>
        <taxon>Bacillota</taxon>
        <taxon>Clostridia</taxon>
        <taxon>Eubacteriales</taxon>
        <taxon>Candidatus Fimisoma</taxon>
    </lineage>
</organism>
<comment type="caution">
    <text evidence="3">The sequence shown here is derived from an EMBL/GenBank/DDBJ whole genome shotgun (WGS) entry which is preliminary data.</text>
</comment>
<evidence type="ECO:0000256" key="2">
    <source>
        <dbReference type="SAM" id="SignalP"/>
    </source>
</evidence>
<proteinExistence type="predicted"/>
<gene>
    <name evidence="3" type="ORF">IAD16_09710</name>
</gene>
<dbReference type="EMBL" id="DVMO01000151">
    <property type="protein sequence ID" value="HIU28633.1"/>
    <property type="molecule type" value="Genomic_DNA"/>
</dbReference>
<protein>
    <submittedName>
        <fullName evidence="3">Uncharacterized protein</fullName>
    </submittedName>
</protein>
<accession>A0A9D1I5J6</accession>
<reference evidence="3" key="2">
    <citation type="journal article" date="2021" name="PeerJ">
        <title>Extensive microbial diversity within the chicken gut microbiome revealed by metagenomics and culture.</title>
        <authorList>
            <person name="Gilroy R."/>
            <person name="Ravi A."/>
            <person name="Getino M."/>
            <person name="Pursley I."/>
            <person name="Horton D.L."/>
            <person name="Alikhan N.F."/>
            <person name="Baker D."/>
            <person name="Gharbi K."/>
            <person name="Hall N."/>
            <person name="Watson M."/>
            <person name="Adriaenssens E.M."/>
            <person name="Foster-Nyarko E."/>
            <person name="Jarju S."/>
            <person name="Secka A."/>
            <person name="Antonio M."/>
            <person name="Oren A."/>
            <person name="Chaudhuri R.R."/>
            <person name="La Ragione R."/>
            <person name="Hildebrand F."/>
            <person name="Pallen M.J."/>
        </authorList>
    </citation>
    <scope>NUCLEOTIDE SEQUENCE</scope>
    <source>
        <strain evidence="3">11300</strain>
    </source>
</reference>
<keyword evidence="1" id="KW-1133">Transmembrane helix</keyword>
<feature type="signal peptide" evidence="2">
    <location>
        <begin position="1"/>
        <end position="27"/>
    </location>
</feature>
<evidence type="ECO:0000313" key="3">
    <source>
        <dbReference type="EMBL" id="HIU28633.1"/>
    </source>
</evidence>
<keyword evidence="2" id="KW-0732">Signal</keyword>
<dbReference type="Proteomes" id="UP000824091">
    <property type="component" value="Unassembled WGS sequence"/>
</dbReference>